<evidence type="ECO:0000313" key="1">
    <source>
        <dbReference type="EMBL" id="TVY89129.1"/>
    </source>
</evidence>
<gene>
    <name evidence="1" type="ORF">LAWI1_G005264</name>
</gene>
<protein>
    <submittedName>
        <fullName evidence="1">Uncharacterized protein</fullName>
    </submittedName>
</protein>
<evidence type="ECO:0000313" key="2">
    <source>
        <dbReference type="Proteomes" id="UP000315522"/>
    </source>
</evidence>
<reference evidence="1 2" key="1">
    <citation type="submission" date="2018-05" db="EMBL/GenBank/DDBJ databases">
        <title>Genome sequencing and assembly of the regulated plant pathogen Lachnellula willkommii and related sister species for the development of diagnostic species identification markers.</title>
        <authorList>
            <person name="Giroux E."/>
            <person name="Bilodeau G."/>
        </authorList>
    </citation>
    <scope>NUCLEOTIDE SEQUENCE [LARGE SCALE GENOMIC DNA]</scope>
    <source>
        <strain evidence="1 2">CBS 172.35</strain>
    </source>
</reference>
<dbReference type="EMBL" id="QGML01001397">
    <property type="protein sequence ID" value="TVY89129.1"/>
    <property type="molecule type" value="Genomic_DNA"/>
</dbReference>
<accession>A0A559M845</accession>
<proteinExistence type="predicted"/>
<dbReference type="Proteomes" id="UP000315522">
    <property type="component" value="Unassembled WGS sequence"/>
</dbReference>
<keyword evidence="2" id="KW-1185">Reference proteome</keyword>
<comment type="caution">
    <text evidence="1">The sequence shown here is derived from an EMBL/GenBank/DDBJ whole genome shotgun (WGS) entry which is preliminary data.</text>
</comment>
<dbReference type="AlphaFoldDB" id="A0A559M845"/>
<name>A0A559M845_9HELO</name>
<organism evidence="1 2">
    <name type="scientific">Lachnellula willkommii</name>
    <dbReference type="NCBI Taxonomy" id="215461"/>
    <lineage>
        <taxon>Eukaryota</taxon>
        <taxon>Fungi</taxon>
        <taxon>Dikarya</taxon>
        <taxon>Ascomycota</taxon>
        <taxon>Pezizomycotina</taxon>
        <taxon>Leotiomycetes</taxon>
        <taxon>Helotiales</taxon>
        <taxon>Lachnaceae</taxon>
        <taxon>Lachnellula</taxon>
    </lineage>
</organism>
<sequence>MHSLHFISRASRCRLTTFSTVTSPALPSTRTRPSHDLGLTSLTRKKLSSMRKGWKRLCSLPRPKSDRQRTLTANVAPSISKWEI</sequence>